<protein>
    <submittedName>
        <fullName evidence="2">Uncharacterized protein</fullName>
    </submittedName>
</protein>
<proteinExistence type="predicted"/>
<feature type="region of interest" description="Disordered" evidence="1">
    <location>
        <begin position="1"/>
        <end position="63"/>
    </location>
</feature>
<feature type="compositionally biased region" description="Basic and acidic residues" evidence="1">
    <location>
        <begin position="48"/>
        <end position="60"/>
    </location>
</feature>
<name>A0A9P5CV95_9EURO</name>
<gene>
    <name evidence="2" type="ORF">GY632_3886</name>
</gene>
<dbReference type="Proteomes" id="UP000749309">
    <property type="component" value="Unassembled WGS sequence"/>
</dbReference>
<dbReference type="AlphaFoldDB" id="A0A9P5CV95"/>
<sequence>MEASTRERPSYHAGDVEMTESHSCIKCGRSSESEHQSSPNIGSMAEPMSRRLEDHPKESEPATEAVVISEMDMIGSMMSQLQQLRSQFEGRLYKHGQELGNHLATIEDFKRQIKDRDKQIGQLNLSLENSSLTQGLATMQCQQEQLLNDLRIAQEANLRSIKATSWDPKEDREIRNEFSRLEERLRAWVRKYVVRDISRLRPLADFEKDAIVGRLKGSIARSTFDSLLKQMTPRLEGRFPFLIGHAMLAASIFDPMFSNPFFAIRYFNTNCKPITSSAMFGLYQRMGNASPSEAHIWRSQLLRFLTKPQPGSPESSLASPRIIESYSTGKAKLFLKGPIRLLLEAPKPGAIQYECLDDLCHIFACAMQLSLSLWCQRTQMACNAVFAGNTRAFLHTDPSMIAHRLHQLDEGENKLDGKEILLIIQPAVVAFGNEDGENYDKQKIWSPAIVLVNEKED</sequence>
<comment type="caution">
    <text evidence="2">The sequence shown here is derived from an EMBL/GenBank/DDBJ whole genome shotgun (WGS) entry which is preliminary data.</text>
</comment>
<feature type="compositionally biased region" description="Basic and acidic residues" evidence="1">
    <location>
        <begin position="1"/>
        <end position="10"/>
    </location>
</feature>
<organism evidence="2 3">
    <name type="scientific">Trichophyton interdigitale</name>
    <dbReference type="NCBI Taxonomy" id="101480"/>
    <lineage>
        <taxon>Eukaryota</taxon>
        <taxon>Fungi</taxon>
        <taxon>Dikarya</taxon>
        <taxon>Ascomycota</taxon>
        <taxon>Pezizomycotina</taxon>
        <taxon>Eurotiomycetes</taxon>
        <taxon>Eurotiomycetidae</taxon>
        <taxon>Onygenales</taxon>
        <taxon>Arthrodermataceae</taxon>
        <taxon>Trichophyton</taxon>
    </lineage>
</organism>
<evidence type="ECO:0000256" key="1">
    <source>
        <dbReference type="SAM" id="MobiDB-lite"/>
    </source>
</evidence>
<evidence type="ECO:0000313" key="3">
    <source>
        <dbReference type="Proteomes" id="UP000749309"/>
    </source>
</evidence>
<reference evidence="2" key="1">
    <citation type="submission" date="2020-03" db="EMBL/GenBank/DDBJ databases">
        <title>Whole Genome Sequence of Trichophyton interdigitale from India.</title>
        <authorList>
            <person name="Kumar P."/>
        </authorList>
    </citation>
    <scope>NUCLEOTIDE SEQUENCE</scope>
    <source>
        <strain evidence="2">UCMS-IGIB-CI14</strain>
    </source>
</reference>
<dbReference type="EMBL" id="JAAQVJ010000121">
    <property type="protein sequence ID" value="KAF3894164.1"/>
    <property type="molecule type" value="Genomic_DNA"/>
</dbReference>
<evidence type="ECO:0000313" key="2">
    <source>
        <dbReference type="EMBL" id="KAF3894164.1"/>
    </source>
</evidence>
<accession>A0A9P5CV95</accession>